<dbReference type="InterPro" id="IPR001461">
    <property type="entry name" value="Aspartic_peptidase_A1"/>
</dbReference>
<keyword evidence="4" id="KW-0378">Hydrolase</keyword>
<evidence type="ECO:0000256" key="2">
    <source>
        <dbReference type="ARBA" id="ARBA00022670"/>
    </source>
</evidence>
<comment type="similarity">
    <text evidence="1">Belongs to the peptidase A1 family.</text>
</comment>
<evidence type="ECO:0000256" key="5">
    <source>
        <dbReference type="ARBA" id="ARBA00023180"/>
    </source>
</evidence>
<dbReference type="InterPro" id="IPR033121">
    <property type="entry name" value="PEPTIDASE_A1"/>
</dbReference>
<dbReference type="SUPFAM" id="SSF50630">
    <property type="entry name" value="Acid proteases"/>
    <property type="match status" value="1"/>
</dbReference>
<organism evidence="8 9">
    <name type="scientific">Cynara cardunculus var. scolymus</name>
    <name type="common">Globe artichoke</name>
    <name type="synonym">Cynara scolymus</name>
    <dbReference type="NCBI Taxonomy" id="59895"/>
    <lineage>
        <taxon>Eukaryota</taxon>
        <taxon>Viridiplantae</taxon>
        <taxon>Streptophyta</taxon>
        <taxon>Embryophyta</taxon>
        <taxon>Tracheophyta</taxon>
        <taxon>Spermatophyta</taxon>
        <taxon>Magnoliopsida</taxon>
        <taxon>eudicotyledons</taxon>
        <taxon>Gunneridae</taxon>
        <taxon>Pentapetalae</taxon>
        <taxon>asterids</taxon>
        <taxon>campanulids</taxon>
        <taxon>Asterales</taxon>
        <taxon>Asteraceae</taxon>
        <taxon>Carduoideae</taxon>
        <taxon>Cardueae</taxon>
        <taxon>Carduinae</taxon>
        <taxon>Cynara</taxon>
    </lineage>
</organism>
<dbReference type="PANTHER" id="PTHR13683:SF794">
    <property type="entry name" value="NEPENTHESIN"/>
    <property type="match status" value="1"/>
</dbReference>
<dbReference type="InterPro" id="IPR032799">
    <property type="entry name" value="TAXi_C"/>
</dbReference>
<accession>A0A103XHC2</accession>
<keyword evidence="3" id="KW-0064">Aspartyl protease</keyword>
<keyword evidence="5" id="KW-0325">Glycoprotein</keyword>
<dbReference type="PRINTS" id="PR00792">
    <property type="entry name" value="PEPSIN"/>
</dbReference>
<evidence type="ECO:0000313" key="8">
    <source>
        <dbReference type="EMBL" id="KVH90725.1"/>
    </source>
</evidence>
<protein>
    <submittedName>
        <fullName evidence="8">Aspartic peptidase</fullName>
    </submittedName>
</protein>
<evidence type="ECO:0000313" key="9">
    <source>
        <dbReference type="Proteomes" id="UP000243975"/>
    </source>
</evidence>
<dbReference type="CDD" id="cd05476">
    <property type="entry name" value="pepsin_A_like_plant"/>
    <property type="match status" value="1"/>
</dbReference>
<dbReference type="STRING" id="59895.A0A103XHC2"/>
<dbReference type="GO" id="GO:0006508">
    <property type="term" value="P:proteolysis"/>
    <property type="evidence" value="ECO:0007669"/>
    <property type="project" value="UniProtKB-KW"/>
</dbReference>
<dbReference type="GO" id="GO:0004190">
    <property type="term" value="F:aspartic-type endopeptidase activity"/>
    <property type="evidence" value="ECO:0007669"/>
    <property type="project" value="UniProtKB-KW"/>
</dbReference>
<feature type="non-terminal residue" evidence="8">
    <location>
        <position position="412"/>
    </location>
</feature>
<dbReference type="Proteomes" id="UP000243975">
    <property type="component" value="Unassembled WGS sequence"/>
</dbReference>
<dbReference type="Pfam" id="PF14541">
    <property type="entry name" value="TAXi_C"/>
    <property type="match status" value="1"/>
</dbReference>
<dbReference type="InterPro" id="IPR034161">
    <property type="entry name" value="Pepsin-like_plant"/>
</dbReference>
<evidence type="ECO:0000256" key="1">
    <source>
        <dbReference type="ARBA" id="ARBA00007447"/>
    </source>
</evidence>
<dbReference type="Gene3D" id="2.40.70.10">
    <property type="entry name" value="Acid Proteases"/>
    <property type="match status" value="2"/>
</dbReference>
<keyword evidence="2" id="KW-0645">Protease</keyword>
<dbReference type="InterPro" id="IPR032861">
    <property type="entry name" value="TAXi_N"/>
</dbReference>
<dbReference type="PANTHER" id="PTHR13683">
    <property type="entry name" value="ASPARTYL PROTEASES"/>
    <property type="match status" value="1"/>
</dbReference>
<feature type="active site" evidence="6">
    <location>
        <position position="327"/>
    </location>
</feature>
<dbReference type="OMA" id="CKDCKGC"/>
<evidence type="ECO:0000259" key="7">
    <source>
        <dbReference type="PROSITE" id="PS51767"/>
    </source>
</evidence>
<sequence>MWDSFISRSPATLRLSGIAVALLLQGVVVLCKSPATLKLERVFPHDNEMELSELRHRDNLRHARILLSEDIIDFPLQGTYDPYRVGLYFTKVLLGSPPREYHVQVDTGSDVLWVSCKDCKGCPTSSGLHIPIEFYDPSKSATSTWISCYDARCNVGIQSSSAATCSTTNTHCNYTFKYGDGSATSGYFVSDKIELEMYSDETSLLSHTSSTVLFGCSTSQSGELSSSERAVDGIFGFGQQGLSIISQLASEGEAPNSFSHCLIGGGDGGGILVFGQIIDPKMVYSPLVPSQPHYNLNLLSISVNGHILPIDPAVFGTKNNRKGTIIDSGTTLAYLTEEAYKPFVDAVSTEGQCAVTKGLAEAFPLVHLTFAGDATMVLKPQNYLLPQKTVDGQSAWCIGFQKVDAEGMTILG</sequence>
<proteinExistence type="inferred from homology"/>
<dbReference type="Pfam" id="PF14543">
    <property type="entry name" value="TAXi_N"/>
    <property type="match status" value="1"/>
</dbReference>
<dbReference type="InterPro" id="IPR021109">
    <property type="entry name" value="Peptidase_aspartic_dom_sf"/>
</dbReference>
<dbReference type="Gramene" id="KVH90725">
    <property type="protein sequence ID" value="KVH90725"/>
    <property type="gene ID" value="Ccrd_007264"/>
</dbReference>
<feature type="active site" evidence="6">
    <location>
        <position position="106"/>
    </location>
</feature>
<name>A0A103XHC2_CYNCS</name>
<evidence type="ECO:0000256" key="3">
    <source>
        <dbReference type="ARBA" id="ARBA00022750"/>
    </source>
</evidence>
<dbReference type="PROSITE" id="PS51767">
    <property type="entry name" value="PEPTIDASE_A1"/>
    <property type="match status" value="1"/>
</dbReference>
<evidence type="ECO:0000256" key="6">
    <source>
        <dbReference type="PIRSR" id="PIRSR601461-1"/>
    </source>
</evidence>
<gene>
    <name evidence="8" type="ORF">Ccrd_007264</name>
</gene>
<dbReference type="EMBL" id="LEKV01005096">
    <property type="protein sequence ID" value="KVH90725.1"/>
    <property type="molecule type" value="Genomic_DNA"/>
</dbReference>
<dbReference type="AlphaFoldDB" id="A0A103XHC2"/>
<feature type="domain" description="Peptidase A1" evidence="7">
    <location>
        <begin position="88"/>
        <end position="412"/>
    </location>
</feature>
<evidence type="ECO:0000256" key="4">
    <source>
        <dbReference type="ARBA" id="ARBA00022801"/>
    </source>
</evidence>
<reference evidence="8 9" key="1">
    <citation type="journal article" date="2016" name="Sci. Rep.">
        <title>The genome sequence of the outbreeding globe artichoke constructed de novo incorporating a phase-aware low-pass sequencing strategy of F1 progeny.</title>
        <authorList>
            <person name="Scaglione D."/>
            <person name="Reyes-Chin-Wo S."/>
            <person name="Acquadro A."/>
            <person name="Froenicke L."/>
            <person name="Portis E."/>
            <person name="Beitel C."/>
            <person name="Tirone M."/>
            <person name="Mauro R."/>
            <person name="Lo Monaco A."/>
            <person name="Mauromicale G."/>
            <person name="Faccioli P."/>
            <person name="Cattivelli L."/>
            <person name="Rieseberg L."/>
            <person name="Michelmore R."/>
            <person name="Lanteri S."/>
        </authorList>
    </citation>
    <scope>NUCLEOTIDE SEQUENCE [LARGE SCALE GENOMIC DNA]</scope>
    <source>
        <strain evidence="8">2C</strain>
    </source>
</reference>
<comment type="caution">
    <text evidence="8">The sequence shown here is derived from an EMBL/GenBank/DDBJ whole genome shotgun (WGS) entry which is preliminary data.</text>
</comment>
<keyword evidence="9" id="KW-1185">Reference proteome</keyword>